<dbReference type="Proteomes" id="UP000051248">
    <property type="component" value="Unassembled WGS sequence"/>
</dbReference>
<dbReference type="STRING" id="1423775.FD03_GL000046"/>
<keyword evidence="4" id="KW-0804">Transcription</keyword>
<dbReference type="PRINTS" id="PR00039">
    <property type="entry name" value="HTHLYSR"/>
</dbReference>
<dbReference type="SUPFAM" id="SSF46785">
    <property type="entry name" value="Winged helix' DNA-binding domain"/>
    <property type="match status" value="1"/>
</dbReference>
<dbReference type="Gene3D" id="1.10.10.10">
    <property type="entry name" value="Winged helix-like DNA-binding domain superfamily/Winged helix DNA-binding domain"/>
    <property type="match status" value="1"/>
</dbReference>
<comment type="caution">
    <text evidence="6">The sequence shown here is derived from an EMBL/GenBank/DDBJ whole genome shotgun (WGS) entry which is preliminary data.</text>
</comment>
<dbReference type="PROSITE" id="PS50931">
    <property type="entry name" value="HTH_LYSR"/>
    <property type="match status" value="1"/>
</dbReference>
<accession>A0A0R1K9B4</accession>
<dbReference type="GO" id="GO:0032993">
    <property type="term" value="C:protein-DNA complex"/>
    <property type="evidence" value="ECO:0007669"/>
    <property type="project" value="TreeGrafter"/>
</dbReference>
<dbReference type="EMBL" id="AZDZ01000008">
    <property type="protein sequence ID" value="KRK80165.1"/>
    <property type="molecule type" value="Genomic_DNA"/>
</dbReference>
<dbReference type="AlphaFoldDB" id="A0A0R1K9B4"/>
<evidence type="ECO:0000259" key="5">
    <source>
        <dbReference type="PROSITE" id="PS50931"/>
    </source>
</evidence>
<sequence length="301" mass="33946">MYTGGARMLDNYLLEELVVFSKTGTLALAAEQLHVTQPTVTRGMKKLESELGTHLFDRQPNRITLTETGKLAVKEAEKLISANKEAIERIQNFDRSQRVMRFGSTLPGPIIVLNYLKKDLPGNIKIKENQLKPDSITTRLNRGEYTLILSNQNLSSTTIESQYIGIEQLAINLNKSMEQANQPTTKFANLKDLSFLVPANVGLWRNIIQQSIPNAKFFYQEQHSALSEIIKYADFPYFTTNVSPLDTVGDAPVRNGSISQIPIIDGNAKMNIYVNYLSVEKNRVKNIIDQLLSVWPDDFSH</sequence>
<evidence type="ECO:0000256" key="3">
    <source>
        <dbReference type="ARBA" id="ARBA00023125"/>
    </source>
</evidence>
<dbReference type="eggNOG" id="COG0583">
    <property type="taxonomic scope" value="Bacteria"/>
</dbReference>
<keyword evidence="2" id="KW-0805">Transcription regulation</keyword>
<gene>
    <name evidence="6" type="ORF">FD03_GL000046</name>
</gene>
<keyword evidence="3" id="KW-0238">DNA-binding</keyword>
<feature type="domain" description="HTH lysR-type" evidence="5">
    <location>
        <begin position="9"/>
        <end position="66"/>
    </location>
</feature>
<evidence type="ECO:0000256" key="1">
    <source>
        <dbReference type="ARBA" id="ARBA00009437"/>
    </source>
</evidence>
<reference evidence="6 7" key="1">
    <citation type="journal article" date="2015" name="Genome Announc.">
        <title>Expanding the biotechnology potential of lactobacilli through comparative genomics of 213 strains and associated genera.</title>
        <authorList>
            <person name="Sun Z."/>
            <person name="Harris H.M."/>
            <person name="McCann A."/>
            <person name="Guo C."/>
            <person name="Argimon S."/>
            <person name="Zhang W."/>
            <person name="Yang X."/>
            <person name="Jeffery I.B."/>
            <person name="Cooney J.C."/>
            <person name="Kagawa T.F."/>
            <person name="Liu W."/>
            <person name="Song Y."/>
            <person name="Salvetti E."/>
            <person name="Wrobel A."/>
            <person name="Rasinkangas P."/>
            <person name="Parkhill J."/>
            <person name="Rea M.C."/>
            <person name="O'Sullivan O."/>
            <person name="Ritari J."/>
            <person name="Douillard F.P."/>
            <person name="Paul Ross R."/>
            <person name="Yang R."/>
            <person name="Briner A.E."/>
            <person name="Felis G.E."/>
            <person name="de Vos W.M."/>
            <person name="Barrangou R."/>
            <person name="Klaenhammer T.R."/>
            <person name="Caufield P.W."/>
            <person name="Cui Y."/>
            <person name="Zhang H."/>
            <person name="O'Toole P.W."/>
        </authorList>
    </citation>
    <scope>NUCLEOTIDE SEQUENCE [LARGE SCALE GENOMIC DNA]</scope>
    <source>
        <strain evidence="6 7">DSM 19682</strain>
    </source>
</reference>
<protein>
    <submittedName>
        <fullName evidence="6">Transcription regulator</fullName>
    </submittedName>
</protein>
<organism evidence="6 7">
    <name type="scientific">Companilactobacillus nodensis DSM 19682 = JCM 14932 = NBRC 107160</name>
    <dbReference type="NCBI Taxonomy" id="1423775"/>
    <lineage>
        <taxon>Bacteria</taxon>
        <taxon>Bacillati</taxon>
        <taxon>Bacillota</taxon>
        <taxon>Bacilli</taxon>
        <taxon>Lactobacillales</taxon>
        <taxon>Lactobacillaceae</taxon>
        <taxon>Companilactobacillus</taxon>
    </lineage>
</organism>
<dbReference type="InterPro" id="IPR000847">
    <property type="entry name" value="LysR_HTH_N"/>
</dbReference>
<dbReference type="GO" id="GO:0003677">
    <property type="term" value="F:DNA binding"/>
    <property type="evidence" value="ECO:0007669"/>
    <property type="project" value="UniProtKB-KW"/>
</dbReference>
<dbReference type="PANTHER" id="PTHR30346:SF28">
    <property type="entry name" value="HTH-TYPE TRANSCRIPTIONAL REGULATOR CYNR"/>
    <property type="match status" value="1"/>
</dbReference>
<evidence type="ECO:0000256" key="2">
    <source>
        <dbReference type="ARBA" id="ARBA00023015"/>
    </source>
</evidence>
<dbReference type="InterPro" id="IPR036388">
    <property type="entry name" value="WH-like_DNA-bd_sf"/>
</dbReference>
<evidence type="ECO:0000313" key="7">
    <source>
        <dbReference type="Proteomes" id="UP000051248"/>
    </source>
</evidence>
<dbReference type="PATRIC" id="fig|1423775.4.peg.46"/>
<dbReference type="GO" id="GO:0003700">
    <property type="term" value="F:DNA-binding transcription factor activity"/>
    <property type="evidence" value="ECO:0007669"/>
    <property type="project" value="InterPro"/>
</dbReference>
<dbReference type="Pfam" id="PF00126">
    <property type="entry name" value="HTH_1"/>
    <property type="match status" value="1"/>
</dbReference>
<dbReference type="InterPro" id="IPR036390">
    <property type="entry name" value="WH_DNA-bd_sf"/>
</dbReference>
<name>A0A0R1K9B4_9LACO</name>
<keyword evidence="7" id="KW-1185">Reference proteome</keyword>
<evidence type="ECO:0000256" key="4">
    <source>
        <dbReference type="ARBA" id="ARBA00023163"/>
    </source>
</evidence>
<comment type="similarity">
    <text evidence="1">Belongs to the LysR transcriptional regulatory family.</text>
</comment>
<dbReference type="PANTHER" id="PTHR30346">
    <property type="entry name" value="TRANSCRIPTIONAL DUAL REGULATOR HCAR-RELATED"/>
    <property type="match status" value="1"/>
</dbReference>
<evidence type="ECO:0000313" key="6">
    <source>
        <dbReference type="EMBL" id="KRK80165.1"/>
    </source>
</evidence>
<proteinExistence type="inferred from homology"/>